<dbReference type="PROSITE" id="PS00455">
    <property type="entry name" value="AMP_BINDING"/>
    <property type="match status" value="1"/>
</dbReference>
<organism evidence="4 5">
    <name type="scientific">Pelagimonas phthalicica</name>
    <dbReference type="NCBI Taxonomy" id="1037362"/>
    <lineage>
        <taxon>Bacteria</taxon>
        <taxon>Pseudomonadati</taxon>
        <taxon>Pseudomonadota</taxon>
        <taxon>Alphaproteobacteria</taxon>
        <taxon>Rhodobacterales</taxon>
        <taxon>Roseobacteraceae</taxon>
        <taxon>Pelagimonas</taxon>
    </lineage>
</organism>
<dbReference type="Proteomes" id="UP000225972">
    <property type="component" value="Unassembled WGS sequence"/>
</dbReference>
<accession>A0A238JDC3</accession>
<dbReference type="Gene3D" id="3.40.50.12780">
    <property type="entry name" value="N-terminal domain of ligase-like"/>
    <property type="match status" value="1"/>
</dbReference>
<dbReference type="EC" id="6.2.1.3" evidence="4"/>
<dbReference type="EMBL" id="FXXP01000002">
    <property type="protein sequence ID" value="SMX28678.1"/>
    <property type="molecule type" value="Genomic_DNA"/>
</dbReference>
<dbReference type="OrthoDB" id="9803968at2"/>
<dbReference type="GO" id="GO:0016020">
    <property type="term" value="C:membrane"/>
    <property type="evidence" value="ECO:0007669"/>
    <property type="project" value="TreeGrafter"/>
</dbReference>
<evidence type="ECO:0000313" key="4">
    <source>
        <dbReference type="EMBL" id="SMX28678.1"/>
    </source>
</evidence>
<evidence type="ECO:0000313" key="5">
    <source>
        <dbReference type="Proteomes" id="UP000225972"/>
    </source>
</evidence>
<protein>
    <submittedName>
        <fullName evidence="4">Long-chain-fatty-acid--CoA ligase FadD15</fullName>
        <ecNumber evidence="4">6.2.1.3</ecNumber>
    </submittedName>
</protein>
<feature type="domain" description="AMP-dependent synthetase/ligase" evidence="3">
    <location>
        <begin position="22"/>
        <end position="364"/>
    </location>
</feature>
<dbReference type="InterPro" id="IPR042099">
    <property type="entry name" value="ANL_N_sf"/>
</dbReference>
<dbReference type="InterPro" id="IPR000873">
    <property type="entry name" value="AMP-dep_synth/lig_dom"/>
</dbReference>
<keyword evidence="1" id="KW-0547">Nucleotide-binding</keyword>
<dbReference type="GO" id="GO:0005524">
    <property type="term" value="F:ATP binding"/>
    <property type="evidence" value="ECO:0007669"/>
    <property type="project" value="UniProtKB-KW"/>
</dbReference>
<dbReference type="PANTHER" id="PTHR43272">
    <property type="entry name" value="LONG-CHAIN-FATTY-ACID--COA LIGASE"/>
    <property type="match status" value="1"/>
</dbReference>
<dbReference type="InterPro" id="IPR020845">
    <property type="entry name" value="AMP-binding_CS"/>
</dbReference>
<reference evidence="5" key="1">
    <citation type="submission" date="2017-05" db="EMBL/GenBank/DDBJ databases">
        <authorList>
            <person name="Rodrigo-Torres L."/>
            <person name="Arahal R. D."/>
            <person name="Lucena T."/>
        </authorList>
    </citation>
    <scope>NUCLEOTIDE SEQUENCE [LARGE SCALE GENOMIC DNA]</scope>
    <source>
        <strain evidence="5">CECT 8649</strain>
    </source>
</reference>
<sequence>MLMQTDTDFTLPRPELLNRLNTHPGAEICVITQEGSFSYKGVQILHDTTEVLEYLQSQGVHPGCRVGIRAANSYEWLLLDFALISLGCTSVCIPAGNPELDPLDADALSQRFDLDLLFQDQEFDAGNTAAVQTLSSLLTLAREGTPLTLSKSTERDSTASDIFTVVFSSGTTGRLKRLPISWDSLQIGIEAISDAFNVTASDRIFDILPLSIFQQRYLAYIALYRGGTVILSSQDLFFEALKEGNPTIILGPPAFYELAEQRFERWPERTRRNLIRVSKSLGWLPDTLGMALRKRLFKELHEIYGSSVRVMLVGSAPINLSTLDFFKHAGFPLFQIYGMTECGWIAWNRPGANKIGSVGKPAFPDAISIGPDGDVLVSNPKHLCHSYEAAEGDENTNVFVDPKTISTGDIGAFDSDGFLILNGRKKNIIITAGGQKISPENIEEKVKAIGRIEHVVVFQDESLRALSAAIWCSDTDSAAQGRIARALKALNRKDLSTNPIMGVAFSQTPLSAETGLLTRNLKVDRTAVQNHHASSVKRLGELA</sequence>
<dbReference type="SUPFAM" id="SSF56801">
    <property type="entry name" value="Acetyl-CoA synthetase-like"/>
    <property type="match status" value="1"/>
</dbReference>
<keyword evidence="2" id="KW-0067">ATP-binding</keyword>
<dbReference type="GO" id="GO:0004467">
    <property type="term" value="F:long-chain fatty acid-CoA ligase activity"/>
    <property type="evidence" value="ECO:0007669"/>
    <property type="project" value="UniProtKB-EC"/>
</dbReference>
<dbReference type="Pfam" id="PF00501">
    <property type="entry name" value="AMP-binding"/>
    <property type="match status" value="1"/>
</dbReference>
<keyword evidence="4" id="KW-0436">Ligase</keyword>
<gene>
    <name evidence="4" type="ORF">TRP8649_02803</name>
</gene>
<dbReference type="AlphaFoldDB" id="A0A238JDC3"/>
<keyword evidence="5" id="KW-1185">Reference proteome</keyword>
<proteinExistence type="predicted"/>
<evidence type="ECO:0000256" key="2">
    <source>
        <dbReference type="ARBA" id="ARBA00022840"/>
    </source>
</evidence>
<evidence type="ECO:0000256" key="1">
    <source>
        <dbReference type="ARBA" id="ARBA00022741"/>
    </source>
</evidence>
<name>A0A238JDC3_9RHOB</name>
<dbReference type="PANTHER" id="PTHR43272:SF33">
    <property type="entry name" value="AMP-BINDING DOMAIN-CONTAINING PROTEIN-RELATED"/>
    <property type="match status" value="1"/>
</dbReference>
<evidence type="ECO:0000259" key="3">
    <source>
        <dbReference type="Pfam" id="PF00501"/>
    </source>
</evidence>